<evidence type="ECO:0000256" key="3">
    <source>
        <dbReference type="ARBA" id="ARBA00022448"/>
    </source>
</evidence>
<keyword evidence="3" id="KW-0813">Transport</keyword>
<keyword evidence="7" id="KW-0969">Cilium</keyword>
<comment type="caution">
    <text evidence="13">The sequence shown here is derived from an EMBL/GenBank/DDBJ whole genome shotgun (WGS) entry which is preliminary data.</text>
</comment>
<dbReference type="InterPro" id="IPR051889">
    <property type="entry name" value="CEP41"/>
</dbReference>
<evidence type="ECO:0000256" key="4">
    <source>
        <dbReference type="ARBA" id="ARBA00022490"/>
    </source>
</evidence>
<evidence type="ECO:0000313" key="14">
    <source>
        <dbReference type="Proteomes" id="UP000825935"/>
    </source>
</evidence>
<evidence type="ECO:0000256" key="7">
    <source>
        <dbReference type="ARBA" id="ARBA00023069"/>
    </source>
</evidence>
<dbReference type="Gene3D" id="3.40.250.10">
    <property type="entry name" value="Rhodanese-like domain"/>
    <property type="match status" value="1"/>
</dbReference>
<evidence type="ECO:0000313" key="13">
    <source>
        <dbReference type="EMBL" id="KAH7423667.1"/>
    </source>
</evidence>
<gene>
    <name evidence="13" type="ORF">KP509_12G067400</name>
</gene>
<keyword evidence="9" id="KW-0966">Cell projection</keyword>
<feature type="domain" description="Rhodanese" evidence="12">
    <location>
        <begin position="83"/>
        <end position="181"/>
    </location>
</feature>
<dbReference type="SMART" id="SM00450">
    <property type="entry name" value="RHOD"/>
    <property type="match status" value="1"/>
</dbReference>
<dbReference type="SUPFAM" id="SSF52821">
    <property type="entry name" value="Rhodanese/Cell cycle control phosphatase"/>
    <property type="match status" value="1"/>
</dbReference>
<keyword evidence="5" id="KW-0970">Cilium biogenesis/degradation</keyword>
<dbReference type="CDD" id="cd00158">
    <property type="entry name" value="RHOD"/>
    <property type="match status" value="1"/>
</dbReference>
<dbReference type="OrthoDB" id="70250at2759"/>
<dbReference type="EMBL" id="CM035417">
    <property type="protein sequence ID" value="KAH7423667.1"/>
    <property type="molecule type" value="Genomic_DNA"/>
</dbReference>
<keyword evidence="4" id="KW-0963">Cytoplasm</keyword>
<keyword evidence="8" id="KW-0206">Cytoskeleton</keyword>
<proteinExistence type="inferred from homology"/>
<dbReference type="OMA" id="TMSHKPK"/>
<reference evidence="13" key="1">
    <citation type="submission" date="2021-08" db="EMBL/GenBank/DDBJ databases">
        <title>WGS assembly of Ceratopteris richardii.</title>
        <authorList>
            <person name="Marchant D.B."/>
            <person name="Chen G."/>
            <person name="Jenkins J."/>
            <person name="Shu S."/>
            <person name="Leebens-Mack J."/>
            <person name="Grimwood J."/>
            <person name="Schmutz J."/>
            <person name="Soltis P."/>
            <person name="Soltis D."/>
            <person name="Chen Z.-H."/>
        </authorList>
    </citation>
    <scope>NUCLEOTIDE SEQUENCE</scope>
    <source>
        <strain evidence="13">Whitten #5841</strain>
        <tissue evidence="13">Leaf</tissue>
    </source>
</reference>
<sequence>MRSSQSHFRPQCLPSIEPAVRSGRARPRLHSKYDNVRASIDSGLNMLKVNEKFPEFKVNARFKREEFFRRIKPATLVQLLHKAEVDCLILDVREHDAYLLCHIRNAISFPAAFLRRSVNIFSLEILKYVNKEPEKIIVFYDDNGNSASSTGNLFAEKGIDNIFMLNGGLREMVLQYPDMVEGQLEVHTSYFSGSSTPSVRSEPYTSISCSSNNRRRPPSSVSYHKT</sequence>
<accession>A0A8T2TJZ8</accession>
<evidence type="ECO:0000256" key="2">
    <source>
        <dbReference type="ARBA" id="ARBA00004300"/>
    </source>
</evidence>
<dbReference type="GO" id="GO:0015031">
    <property type="term" value="P:protein transport"/>
    <property type="evidence" value="ECO:0007669"/>
    <property type="project" value="UniProtKB-KW"/>
</dbReference>
<feature type="region of interest" description="Disordered" evidence="11">
    <location>
        <begin position="192"/>
        <end position="226"/>
    </location>
</feature>
<keyword evidence="6" id="KW-0653">Protein transport</keyword>
<dbReference type="GO" id="GO:0060271">
    <property type="term" value="P:cilium assembly"/>
    <property type="evidence" value="ECO:0007669"/>
    <property type="project" value="TreeGrafter"/>
</dbReference>
<dbReference type="InterPro" id="IPR036873">
    <property type="entry name" value="Rhodanese-like_dom_sf"/>
</dbReference>
<feature type="compositionally biased region" description="Low complexity" evidence="11">
    <location>
        <begin position="206"/>
        <end position="226"/>
    </location>
</feature>
<comment type="subcellular location">
    <subcellularLocation>
        <location evidence="1">Cytoplasm</location>
        <location evidence="1">Cytoskeleton</location>
        <location evidence="1">Cilium basal body</location>
    </subcellularLocation>
    <subcellularLocation>
        <location evidence="2">Cytoplasm</location>
        <location evidence="2">Cytoskeleton</location>
        <location evidence="2">Microtubule organizing center</location>
        <location evidence="2">Centrosome</location>
    </subcellularLocation>
</comment>
<dbReference type="GO" id="GO:0036064">
    <property type="term" value="C:ciliary basal body"/>
    <property type="evidence" value="ECO:0007669"/>
    <property type="project" value="TreeGrafter"/>
</dbReference>
<organism evidence="13 14">
    <name type="scientific">Ceratopteris richardii</name>
    <name type="common">Triangle waterfern</name>
    <dbReference type="NCBI Taxonomy" id="49495"/>
    <lineage>
        <taxon>Eukaryota</taxon>
        <taxon>Viridiplantae</taxon>
        <taxon>Streptophyta</taxon>
        <taxon>Embryophyta</taxon>
        <taxon>Tracheophyta</taxon>
        <taxon>Polypodiopsida</taxon>
        <taxon>Polypodiidae</taxon>
        <taxon>Polypodiales</taxon>
        <taxon>Pteridineae</taxon>
        <taxon>Pteridaceae</taxon>
        <taxon>Parkerioideae</taxon>
        <taxon>Ceratopteris</taxon>
    </lineage>
</organism>
<comment type="similarity">
    <text evidence="10">Belongs to the CEP41 family.</text>
</comment>
<evidence type="ECO:0000256" key="9">
    <source>
        <dbReference type="ARBA" id="ARBA00023273"/>
    </source>
</evidence>
<name>A0A8T2TJZ8_CERRI</name>
<keyword evidence="14" id="KW-1185">Reference proteome</keyword>
<dbReference type="AlphaFoldDB" id="A0A8T2TJZ8"/>
<evidence type="ECO:0000256" key="11">
    <source>
        <dbReference type="SAM" id="MobiDB-lite"/>
    </source>
</evidence>
<dbReference type="Pfam" id="PF00581">
    <property type="entry name" value="Rhodanese"/>
    <property type="match status" value="1"/>
</dbReference>
<evidence type="ECO:0000256" key="1">
    <source>
        <dbReference type="ARBA" id="ARBA00004120"/>
    </source>
</evidence>
<dbReference type="PANTHER" id="PTHR44390:SF1">
    <property type="entry name" value="CENTROSOMAL PROTEIN OF 41 KDA"/>
    <property type="match status" value="1"/>
</dbReference>
<feature type="compositionally biased region" description="Polar residues" evidence="11">
    <location>
        <begin position="192"/>
        <end position="205"/>
    </location>
</feature>
<evidence type="ECO:0000256" key="5">
    <source>
        <dbReference type="ARBA" id="ARBA00022794"/>
    </source>
</evidence>
<evidence type="ECO:0000256" key="8">
    <source>
        <dbReference type="ARBA" id="ARBA00023212"/>
    </source>
</evidence>
<evidence type="ECO:0000259" key="12">
    <source>
        <dbReference type="PROSITE" id="PS50206"/>
    </source>
</evidence>
<dbReference type="InterPro" id="IPR001763">
    <property type="entry name" value="Rhodanese-like_dom"/>
</dbReference>
<dbReference type="PANTHER" id="PTHR44390">
    <property type="entry name" value="CENTROSOMAL PROTEIN OF 41 KDA"/>
    <property type="match status" value="1"/>
</dbReference>
<evidence type="ECO:0000256" key="6">
    <source>
        <dbReference type="ARBA" id="ARBA00022927"/>
    </source>
</evidence>
<dbReference type="PROSITE" id="PS50206">
    <property type="entry name" value="RHODANESE_3"/>
    <property type="match status" value="1"/>
</dbReference>
<evidence type="ECO:0000256" key="10">
    <source>
        <dbReference type="ARBA" id="ARBA00038465"/>
    </source>
</evidence>
<dbReference type="Proteomes" id="UP000825935">
    <property type="component" value="Chromosome 12"/>
</dbReference>
<protein>
    <recommendedName>
        <fullName evidence="12">Rhodanese domain-containing protein</fullName>
    </recommendedName>
</protein>